<dbReference type="InterPro" id="IPR016161">
    <property type="entry name" value="Ald_DH/histidinol_DH"/>
</dbReference>
<dbReference type="GO" id="GO:0003677">
    <property type="term" value="F:DNA binding"/>
    <property type="evidence" value="ECO:0007669"/>
    <property type="project" value="InterPro"/>
</dbReference>
<evidence type="ECO:0000313" key="12">
    <source>
        <dbReference type="Proteomes" id="UP000532311"/>
    </source>
</evidence>
<dbReference type="Pfam" id="PF04082">
    <property type="entry name" value="Fungal_trans"/>
    <property type="match status" value="1"/>
</dbReference>
<feature type="region of interest" description="Disordered" evidence="8">
    <location>
        <begin position="606"/>
        <end position="649"/>
    </location>
</feature>
<sequence length="1523" mass="168813">MTSRINTTIAQVRSTAIEGRMRDLRHRQEQLLSLHRHLRENESEVTEATRADDGLTADEALFVFGSILSEIRTHYDALDLGKELKVEYGIKWGRSNENKRTAHSLAYIILDEQSLLFNALSAFAAATEAGACCIFKIKNGPPLTLALLSKFFRMLHDKDAVCITMTEPSVDLLQNCLVVDQVGSNTIAAGLAHPDRYLRSSPESLNVAVVDRTANIQEAATALVGSRIAFGASSRQAVDHVFVNEFVMEDFLNAVAKTIETWPNRNVDNMKSSKDKTVPGYANVLTEPLFCSVLRPEPASRFLAKKVEDRVLVVDVMTSLDDAIDTVLAGSADLGALYIFAGLKEAKYISQHIPTRVTFVNHIPRRFQGKPSQSNIEERISKANKANDQVGPSPPVGYAVTNTVRYTRQMFEMSSSQFVKDKAKGRAVEETVAFLEQERRPLKPTGQAKAGALSFTSLFSTEYIPAMPDDFTVQSAPLRQPRQPLSPDTDLSQGRNQAPRQGLYQCSQCDRRYNRAEHLARHVRSHTQTRPYMCQICLKPFARRDVLKRHQATHERSQNGHPQTISQPFIQSFRAGRACKPCAAAKAKCSDQKPCQRCLTKGLECSYPDDPEPEPEPEPGLDLDTTEMENPSLHERQAPNTLPNSQRLDGDMEDTIVVSHIECIEQTEGSHRQPQDDANTILNPCFDDQVVSLNGFLGPMEFPDLFDFSVQHPQTADNFSLQDWDMGNVGLSPSEVYHDPSSSNLMHPTLQDGQETVNDTFETTSPYTDLSVTGKWEPQPKESGETEHAHLAAGDEGLVSSHTLDTSPLEAGLSTAGRDIVLNMVLSTTSRATSVLIVAAFPSVETLNKLIRIYTRGESSSYIDGILHYPTLVFNRQRPELLGAIIAMGATNAGRLTARKFGYAMQEVVRASSFRSWEEDNGNCSELGLAQGFVIQQYIAFFSGVRRKIALAVSCSNCIQTMTKCGLDPQAALRSPYGPLNLAELDGHLLENAWREWAVGESHRRLCYASYILAAHVSLSHGIQSIVPYVDMNLPLPAPDELWTTKTSNEWKQAMLGLIKSHRPPRPVCLGDVLADPVVLTTHGGFTNTDFAASSFLAGMWTLIRELQQFDRITHKTSTWSSLLVSSRRAELLSVLNLFESQCIASQGAVSSKIRLLCEAISMHAMVAPDDLVLPKLTTLPLLNKVSVPSTTINGLKLSTNFEYRAALWRTGRILHAAARCVPGELSGVHIVALFHAAILLWWYGVKLLCQNGHVSDTSVSRVFICILNGDSSLEHQVLGGQFELALSGQGPDSPPVPLIDVPGTMELLQSPANPDEVANMPNVIRDIRTVDTESFPYIFERDVSIQLKSNDQTVTRANVYRPRGIERAPVLVTYGPYGKDIPYEDFLKHSFDEINPKHKSAHSSFETPDPGFWTNEGYAVLRVDEVGLGQSPGLLDTMSQNTTDAFYEVIEWAAEQSRSNGKVGLIGISYFAGTQWRVASRRHRGLACIVQNESMADYDRDRNRQGGIAAMRFLEFWFNRQC</sequence>
<evidence type="ECO:0000256" key="6">
    <source>
        <dbReference type="ARBA" id="ARBA00023242"/>
    </source>
</evidence>
<feature type="domain" description="C2H2-type" evidence="10">
    <location>
        <begin position="504"/>
        <end position="531"/>
    </location>
</feature>
<dbReference type="Pfam" id="PF02129">
    <property type="entry name" value="Peptidase_S15"/>
    <property type="match status" value="1"/>
</dbReference>
<feature type="compositionally biased region" description="Basic and acidic residues" evidence="8">
    <location>
        <begin position="778"/>
        <end position="789"/>
    </location>
</feature>
<feature type="domain" description="Zn(2)-C6 fungal-type" evidence="9">
    <location>
        <begin position="578"/>
        <end position="607"/>
    </location>
</feature>
<dbReference type="SMART" id="SM00066">
    <property type="entry name" value="GAL4"/>
    <property type="match status" value="1"/>
</dbReference>
<evidence type="ECO:0000256" key="1">
    <source>
        <dbReference type="ARBA" id="ARBA00022723"/>
    </source>
</evidence>
<reference evidence="11 12" key="1">
    <citation type="submission" date="2020-05" db="EMBL/GenBank/DDBJ databases">
        <title>Identification and distribution of gene clusters putatively required for synthesis of sphingolipid metabolism inhibitors in phylogenetically diverse species of the filamentous fungus Fusarium.</title>
        <authorList>
            <person name="Kim H.-S."/>
            <person name="Busman M."/>
            <person name="Brown D.W."/>
            <person name="Divon H."/>
            <person name="Uhlig S."/>
            <person name="Proctor R.H."/>
        </authorList>
    </citation>
    <scope>NUCLEOTIDE SEQUENCE [LARGE SCALE GENOMIC DNA]</scope>
    <source>
        <strain evidence="11 12">NRRL 26131</strain>
    </source>
</reference>
<dbReference type="GO" id="GO:0016620">
    <property type="term" value="F:oxidoreductase activity, acting on the aldehyde or oxo group of donors, NAD or NADP as acceptor"/>
    <property type="evidence" value="ECO:0007669"/>
    <property type="project" value="InterPro"/>
</dbReference>
<keyword evidence="5" id="KW-0804">Transcription</keyword>
<evidence type="ECO:0000256" key="8">
    <source>
        <dbReference type="SAM" id="MobiDB-lite"/>
    </source>
</evidence>
<dbReference type="Gene3D" id="3.40.605.10">
    <property type="entry name" value="Aldehyde Dehydrogenase, Chain A, domain 1"/>
    <property type="match status" value="1"/>
</dbReference>
<proteinExistence type="predicted"/>
<dbReference type="InterPro" id="IPR016162">
    <property type="entry name" value="Ald_DH_N"/>
</dbReference>
<dbReference type="NCBIfam" id="TIGR00976">
    <property type="entry name" value="CocE_NonD"/>
    <property type="match status" value="1"/>
</dbReference>
<feature type="compositionally biased region" description="Acidic residues" evidence="8">
    <location>
        <begin position="607"/>
        <end position="627"/>
    </location>
</feature>
<dbReference type="PROSITE" id="PS00463">
    <property type="entry name" value="ZN2_CY6_FUNGAL_1"/>
    <property type="match status" value="1"/>
</dbReference>
<keyword evidence="6" id="KW-0539">Nucleus</keyword>
<keyword evidence="12" id="KW-1185">Reference proteome</keyword>
<feature type="region of interest" description="Disordered" evidence="8">
    <location>
        <begin position="478"/>
        <end position="500"/>
    </location>
</feature>
<dbReference type="SUPFAM" id="SSF57701">
    <property type="entry name" value="Zn2/Cys6 DNA-binding domain"/>
    <property type="match status" value="1"/>
</dbReference>
<dbReference type="Proteomes" id="UP000532311">
    <property type="component" value="Unassembled WGS sequence"/>
</dbReference>
<gene>
    <name evidence="11" type="ORF">FGLOB1_14010</name>
</gene>
<dbReference type="InterPro" id="IPR013087">
    <property type="entry name" value="Znf_C2H2_type"/>
</dbReference>
<evidence type="ECO:0000259" key="9">
    <source>
        <dbReference type="PROSITE" id="PS50048"/>
    </source>
</evidence>
<name>A0A8H6CWF4_9HYPO</name>
<dbReference type="InterPro" id="IPR036864">
    <property type="entry name" value="Zn2-C6_fun-type_DNA-bd_sf"/>
</dbReference>
<dbReference type="InterPro" id="IPR007219">
    <property type="entry name" value="XnlR_reg_dom"/>
</dbReference>
<feature type="region of interest" description="Disordered" evidence="8">
    <location>
        <begin position="768"/>
        <end position="789"/>
    </location>
</feature>
<keyword evidence="2 7" id="KW-0863">Zinc-finger</keyword>
<dbReference type="SUPFAM" id="SSF53720">
    <property type="entry name" value="ALDH-like"/>
    <property type="match status" value="1"/>
</dbReference>
<dbReference type="PANTHER" id="PTHR47660">
    <property type="entry name" value="TRANSCRIPTION FACTOR WITH C2H2 AND ZN(2)-CYS(6) DNA BINDING DOMAIN (EUROFUNG)-RELATED-RELATED"/>
    <property type="match status" value="1"/>
</dbReference>
<dbReference type="PROSITE" id="PS50157">
    <property type="entry name" value="ZINC_FINGER_C2H2_2"/>
    <property type="match status" value="2"/>
</dbReference>
<dbReference type="SUPFAM" id="SSF53474">
    <property type="entry name" value="alpha/beta-Hydrolases"/>
    <property type="match status" value="1"/>
</dbReference>
<dbReference type="InterPro" id="IPR001138">
    <property type="entry name" value="Zn2Cys6_DnaBD"/>
</dbReference>
<dbReference type="InterPro" id="IPR005674">
    <property type="entry name" value="CocE/Ser_esterase"/>
</dbReference>
<evidence type="ECO:0000313" key="11">
    <source>
        <dbReference type="EMBL" id="KAF5695501.1"/>
    </source>
</evidence>
<evidence type="ECO:0000256" key="7">
    <source>
        <dbReference type="PROSITE-ProRule" id="PRU00042"/>
    </source>
</evidence>
<dbReference type="Pfam" id="PF00172">
    <property type="entry name" value="Zn_clus"/>
    <property type="match status" value="1"/>
</dbReference>
<dbReference type="Gene3D" id="4.10.240.10">
    <property type="entry name" value="Zn(2)-C6 fungal-type DNA-binding domain"/>
    <property type="match status" value="1"/>
</dbReference>
<evidence type="ECO:0000259" key="10">
    <source>
        <dbReference type="PROSITE" id="PS50157"/>
    </source>
</evidence>
<feature type="compositionally biased region" description="Polar residues" evidence="8">
    <location>
        <begin position="489"/>
        <end position="500"/>
    </location>
</feature>
<dbReference type="Gene3D" id="3.40.50.1820">
    <property type="entry name" value="alpha/beta hydrolase"/>
    <property type="match status" value="1"/>
</dbReference>
<dbReference type="InterPro" id="IPR016163">
    <property type="entry name" value="Ald_DH_C"/>
</dbReference>
<comment type="caution">
    <text evidence="11">The sequence shown here is derived from an EMBL/GenBank/DDBJ whole genome shotgun (WGS) entry which is preliminary data.</text>
</comment>
<dbReference type="FunFam" id="3.30.160.60:FF:002343">
    <property type="entry name" value="Zinc finger protein 33A"/>
    <property type="match status" value="1"/>
</dbReference>
<dbReference type="GO" id="GO:0016787">
    <property type="term" value="F:hydrolase activity"/>
    <property type="evidence" value="ECO:0007669"/>
    <property type="project" value="InterPro"/>
</dbReference>
<dbReference type="GO" id="GO:0006351">
    <property type="term" value="P:DNA-templated transcription"/>
    <property type="evidence" value="ECO:0007669"/>
    <property type="project" value="InterPro"/>
</dbReference>
<feature type="compositionally biased region" description="Polar residues" evidence="8">
    <location>
        <begin position="638"/>
        <end position="647"/>
    </location>
</feature>
<dbReference type="InterPro" id="IPR036236">
    <property type="entry name" value="Znf_C2H2_sf"/>
</dbReference>
<protein>
    <submittedName>
        <fullName evidence="11">C6 transcription factor</fullName>
    </submittedName>
</protein>
<feature type="non-terminal residue" evidence="11">
    <location>
        <position position="1523"/>
    </location>
</feature>
<dbReference type="SUPFAM" id="SSF57667">
    <property type="entry name" value="beta-beta-alpha zinc fingers"/>
    <property type="match status" value="1"/>
</dbReference>
<evidence type="ECO:0000256" key="5">
    <source>
        <dbReference type="ARBA" id="ARBA00023163"/>
    </source>
</evidence>
<evidence type="ECO:0000256" key="3">
    <source>
        <dbReference type="ARBA" id="ARBA00022833"/>
    </source>
</evidence>
<dbReference type="GO" id="GO:0000981">
    <property type="term" value="F:DNA-binding transcription factor activity, RNA polymerase II-specific"/>
    <property type="evidence" value="ECO:0007669"/>
    <property type="project" value="InterPro"/>
</dbReference>
<accession>A0A8H6CWF4</accession>
<dbReference type="PROSITE" id="PS00028">
    <property type="entry name" value="ZINC_FINGER_C2H2_1"/>
    <property type="match status" value="2"/>
</dbReference>
<dbReference type="PROSITE" id="PS50048">
    <property type="entry name" value="ZN2_CY6_FUNGAL_2"/>
    <property type="match status" value="1"/>
</dbReference>
<evidence type="ECO:0000256" key="2">
    <source>
        <dbReference type="ARBA" id="ARBA00022771"/>
    </source>
</evidence>
<evidence type="ECO:0000256" key="4">
    <source>
        <dbReference type="ARBA" id="ARBA00023015"/>
    </source>
</evidence>
<dbReference type="Gene3D" id="3.40.309.10">
    <property type="entry name" value="Aldehyde Dehydrogenase, Chain A, domain 2"/>
    <property type="match status" value="1"/>
</dbReference>
<dbReference type="EMBL" id="JAAQPF010000966">
    <property type="protein sequence ID" value="KAF5695501.1"/>
    <property type="molecule type" value="Genomic_DNA"/>
</dbReference>
<dbReference type="SMART" id="SM00355">
    <property type="entry name" value="ZnF_C2H2"/>
    <property type="match status" value="2"/>
</dbReference>
<keyword evidence="4" id="KW-0805">Transcription regulation</keyword>
<dbReference type="Pfam" id="PF00096">
    <property type="entry name" value="zf-C2H2"/>
    <property type="match status" value="2"/>
</dbReference>
<dbReference type="GO" id="GO:0008270">
    <property type="term" value="F:zinc ion binding"/>
    <property type="evidence" value="ECO:0007669"/>
    <property type="project" value="UniProtKB-KW"/>
</dbReference>
<dbReference type="InterPro" id="IPR000383">
    <property type="entry name" value="Xaa-Pro-like_dom"/>
</dbReference>
<dbReference type="Gene3D" id="3.30.160.60">
    <property type="entry name" value="Classic Zinc Finger"/>
    <property type="match status" value="2"/>
</dbReference>
<keyword evidence="3" id="KW-0862">Zinc</keyword>
<feature type="domain" description="C2H2-type" evidence="10">
    <location>
        <begin position="532"/>
        <end position="559"/>
    </location>
</feature>
<organism evidence="11 12">
    <name type="scientific">Fusarium globosum</name>
    <dbReference type="NCBI Taxonomy" id="78864"/>
    <lineage>
        <taxon>Eukaryota</taxon>
        <taxon>Fungi</taxon>
        <taxon>Dikarya</taxon>
        <taxon>Ascomycota</taxon>
        <taxon>Pezizomycotina</taxon>
        <taxon>Sordariomycetes</taxon>
        <taxon>Hypocreomycetidae</taxon>
        <taxon>Hypocreales</taxon>
        <taxon>Nectriaceae</taxon>
        <taxon>Fusarium</taxon>
        <taxon>Fusarium fujikuroi species complex</taxon>
    </lineage>
</organism>
<dbReference type="PANTHER" id="PTHR47660:SF2">
    <property type="entry name" value="TRANSCRIPTION FACTOR WITH C2H2 AND ZN(2)-CYS(6) DNA BINDING DOMAIN (EUROFUNG)"/>
    <property type="match status" value="1"/>
</dbReference>
<dbReference type="InterPro" id="IPR029058">
    <property type="entry name" value="AB_hydrolase_fold"/>
</dbReference>
<keyword evidence="1" id="KW-0479">Metal-binding</keyword>